<name>A0A6J4TXL7_9BACT</name>
<feature type="region of interest" description="Disordered" evidence="1">
    <location>
        <begin position="1"/>
        <end position="202"/>
    </location>
</feature>
<dbReference type="AlphaFoldDB" id="A0A6J4TXL7"/>
<feature type="compositionally biased region" description="Low complexity" evidence="1">
    <location>
        <begin position="161"/>
        <end position="192"/>
    </location>
</feature>
<feature type="compositionally biased region" description="Basic residues" evidence="1">
    <location>
        <begin position="47"/>
        <end position="78"/>
    </location>
</feature>
<accession>A0A6J4TXL7</accession>
<gene>
    <name evidence="2" type="ORF">AVDCRST_MAG49-67</name>
</gene>
<feature type="compositionally biased region" description="Polar residues" evidence="1">
    <location>
        <begin position="87"/>
        <end position="97"/>
    </location>
</feature>
<proteinExistence type="predicted"/>
<evidence type="ECO:0000256" key="1">
    <source>
        <dbReference type="SAM" id="MobiDB-lite"/>
    </source>
</evidence>
<reference evidence="2" key="1">
    <citation type="submission" date="2020-02" db="EMBL/GenBank/DDBJ databases">
        <authorList>
            <person name="Meier V. D."/>
        </authorList>
    </citation>
    <scope>NUCLEOTIDE SEQUENCE</scope>
    <source>
        <strain evidence="2">AVDCRST_MAG49</strain>
    </source>
</reference>
<evidence type="ECO:0000313" key="2">
    <source>
        <dbReference type="EMBL" id="CAA9533487.1"/>
    </source>
</evidence>
<feature type="non-terminal residue" evidence="2">
    <location>
        <position position="202"/>
    </location>
</feature>
<protein>
    <submittedName>
        <fullName evidence="2">Uncharacterized protein</fullName>
    </submittedName>
</protein>
<sequence length="202" mass="22492">WSRAKRSSGIRPRPRQDDSPGAASSATLGAERWQRCWPPAPSAGWLRGRRRPATRGRHPVRCRHSSRTSWRRGRRRLRPAMPHRSCRSTATRPSSRTCRWILPSRDRRRSSRSSWGSSATTPTRRSPGGASSPPRTGPRRKCFSRAGTRARSRASRRARARSSPPAASTSTSWARARSRARASTSTPTASSSNSGCCRPRRA</sequence>
<feature type="compositionally biased region" description="Basic residues" evidence="1">
    <location>
        <begin position="137"/>
        <end position="160"/>
    </location>
</feature>
<feature type="non-terminal residue" evidence="2">
    <location>
        <position position="1"/>
    </location>
</feature>
<dbReference type="EMBL" id="CADCWG010000005">
    <property type="protein sequence ID" value="CAA9533487.1"/>
    <property type="molecule type" value="Genomic_DNA"/>
</dbReference>
<organism evidence="2">
    <name type="scientific">uncultured Thermomicrobiales bacterium</name>
    <dbReference type="NCBI Taxonomy" id="1645740"/>
    <lineage>
        <taxon>Bacteria</taxon>
        <taxon>Pseudomonadati</taxon>
        <taxon>Thermomicrobiota</taxon>
        <taxon>Thermomicrobia</taxon>
        <taxon>Thermomicrobiales</taxon>
        <taxon>environmental samples</taxon>
    </lineage>
</organism>